<dbReference type="GO" id="GO:0006508">
    <property type="term" value="P:proteolysis"/>
    <property type="evidence" value="ECO:0007669"/>
    <property type="project" value="InterPro"/>
</dbReference>
<dbReference type="InterPro" id="IPR005312">
    <property type="entry name" value="DUF1759"/>
</dbReference>
<evidence type="ECO:0000256" key="2">
    <source>
        <dbReference type="ARBA" id="ARBA00022695"/>
    </source>
</evidence>
<evidence type="ECO:0000313" key="9">
    <source>
        <dbReference type="RefSeq" id="XP_030751392.1"/>
    </source>
</evidence>
<dbReference type="PANTHER" id="PTHR47331:SF1">
    <property type="entry name" value="GAG-LIKE PROTEIN"/>
    <property type="match status" value="1"/>
</dbReference>
<dbReference type="CDD" id="cd00303">
    <property type="entry name" value="retropepsin_like"/>
    <property type="match status" value="1"/>
</dbReference>
<dbReference type="InterPro" id="IPR001969">
    <property type="entry name" value="Aspartic_peptidase_AS"/>
</dbReference>
<feature type="domain" description="Integrase catalytic" evidence="7">
    <location>
        <begin position="1445"/>
        <end position="1639"/>
    </location>
</feature>
<dbReference type="GO" id="GO:0003964">
    <property type="term" value="F:RNA-directed DNA polymerase activity"/>
    <property type="evidence" value="ECO:0007669"/>
    <property type="project" value="UniProtKB-KW"/>
</dbReference>
<dbReference type="InterPro" id="IPR041588">
    <property type="entry name" value="Integrase_H2C2"/>
</dbReference>
<dbReference type="InterPro" id="IPR021109">
    <property type="entry name" value="Peptidase_aspartic_dom_sf"/>
</dbReference>
<dbReference type="GO" id="GO:0004190">
    <property type="term" value="F:aspartic-type endopeptidase activity"/>
    <property type="evidence" value="ECO:0007669"/>
    <property type="project" value="InterPro"/>
</dbReference>
<sequence length="1761" mass="200597">MSQSSEDRNSELAKLVVRRNRIKETLNRFAEFVDTFNLSQIKELQVRTEKIEPLLDRFEEIQIEIEILDSEADGNLEYESFESQFYSLLATAKGHISQYQLKAEHNQSLTNPSLIQNSQGSSGIDNNSFIVGGAKLPSLGLPKFRGDFEKWLQFFEGFQTLVHNNPCLDNIQKFYYLLDCLEGEARKILDCLEITNDNYEVALDLLKKRFQNKPVIIKNHIKALVDMPIVSRESSQLLRNLSDSIEKHIRALKTLGEPVDTWDRLLIFLMSKKLDIETKKEWEQKSISDFKGVPQLSNFINFLNNKCHILETVESNTKGTIKQGYSGSQNSRGAYAAVGGSNVKCEFCKGSHFVYFCQKLLALSVSERLREIKKLKLCFNCLRSSHTASECRASGCKRCRGRHNSLLHLEKQINQNFGNGRLVNKDIESGRKNKPEEADTVHACVDGVEATEEQFVAATSYSNPKEASQTILSTALIYIKDNKDNYVKCRALLDSGSQMNFISSELVRKLKLKTNTIDIPISGVNQMLTKIDSQTESIIKSCYNNFTATLSFLVLKNITYNIPVQSFEASAINIPSNLKLADPEFNMSAKIDVLIGADLFFNLLCVGQIRLGMGKPLLQKSVFGWIISGRLVHDKSSTAAQSFHLLASQDVQEQLEKFWHIEEVATASHYSKEESDCEQHFVDRVTRDCSGRFCVTLPLKDNSSKLGNSVENAKSRFYSLEKKFAKNAVLKEEYSAFIQEYIDLGHMSKIEIQNDSLNNICYLPHHGVINEGSTTTKLRVVFDASSKTSSNFSLNDVLMVGPCIQDDLFDILIRFRQHSVVLTADITKMYRQVNVDVQQRDLQRILWRADSDSELEHYRLNTLTYGTAPAAFLATRCLVQIALDIEDRLPEISKIIRKQFYVDDLILSVESVEKAIEIAKCIYEELSKYGFPLRKWSSNYREVLDGLPFEKADNMGYIIADNECNKTLGIFWRANSDALQYVVEKRFMNYADVTKRVILSITSQIFDPLGLLSPVIIRTKILLQRLWQLKLAWDETIPIDLATTWNEFYKQFACLNEIRIPRQIAILDAVRFEIHGFSDASEQAYGACLYLRSINAAGNILVRLICAKSRVAPIKQISLPRLELCGAVILARLTKKVIAALDISPDDIYLWTDSTIVLGWIAEQPSRWKVFVANRVAEIQELTTGYYWKHVESADNPADIISRGTQPILLKNLDLWWLGPPWLRDNLDKWPKTEHNMYTSSIPEQRNVKFTFTSVLIDSEIFTRYSSLYKLVRIVALCFRFSKNSRCTVGNRNFGDISNTEFDEALLALIKVMQAQEFKDEILAIHRSNDLPKQSTLRSLDPFIDAAGILRVGGRLRNSNETYDVKFPILLPQRHPLTRLIVLDQHHKQLHAGPQLILASLRQRYWPINGRRVVRSMLARCVTCFRVKPGSIKQKMADLPEDRVRSSRPFLVSGVDFAGPFNLKDGKLRNRAIIKSYMCLFVCLSTKAVHIELAGDLSSSSFLNCLKRFVSRRGICTRMYSDNATNFVGANNELKKVENFLKSVGQDKEFYKFCQQSHIDWRYIPPRSPHHGGLWESAIKSAKHHIARVIGNTILTFEDMSTVLTQIEAVLNSRPLTPLSSNPNDFLALTPGHFLIGDALNALPQRCVKEELSNRLDQYHLIQKMYQQFWSRWSSEYLAVLQQRMKWKKSCQNLEVGTMVILREENAAPLNWKLGWIVELHPGQDGLVRVVSVRTSAGVIKRSVQKLCALPIEVDPSKTIS</sequence>
<keyword evidence="4" id="KW-0255">Endonuclease</keyword>
<accession>A0A6J2XJC3</accession>
<keyword evidence="8" id="KW-1185">Reference proteome</keyword>
<evidence type="ECO:0000259" key="7">
    <source>
        <dbReference type="PROSITE" id="PS50994"/>
    </source>
</evidence>
<dbReference type="PANTHER" id="PTHR47331">
    <property type="entry name" value="PHD-TYPE DOMAIN-CONTAINING PROTEIN"/>
    <property type="match status" value="1"/>
</dbReference>
<evidence type="ECO:0000256" key="3">
    <source>
        <dbReference type="ARBA" id="ARBA00022722"/>
    </source>
</evidence>
<organism evidence="8 9">
    <name type="scientific">Sitophilus oryzae</name>
    <name type="common">Rice weevil</name>
    <name type="synonym">Curculio oryzae</name>
    <dbReference type="NCBI Taxonomy" id="7048"/>
    <lineage>
        <taxon>Eukaryota</taxon>
        <taxon>Metazoa</taxon>
        <taxon>Ecdysozoa</taxon>
        <taxon>Arthropoda</taxon>
        <taxon>Hexapoda</taxon>
        <taxon>Insecta</taxon>
        <taxon>Pterygota</taxon>
        <taxon>Neoptera</taxon>
        <taxon>Endopterygota</taxon>
        <taxon>Coleoptera</taxon>
        <taxon>Polyphaga</taxon>
        <taxon>Cucujiformia</taxon>
        <taxon>Curculionidae</taxon>
        <taxon>Dryophthorinae</taxon>
        <taxon>Sitophilus</taxon>
    </lineage>
</organism>
<dbReference type="InterPro" id="IPR012337">
    <property type="entry name" value="RNaseH-like_sf"/>
</dbReference>
<proteinExistence type="predicted"/>
<dbReference type="Pfam" id="PF05380">
    <property type="entry name" value="Peptidase_A17"/>
    <property type="match status" value="1"/>
</dbReference>
<gene>
    <name evidence="9" type="primary">LOC115878923</name>
</gene>
<dbReference type="GO" id="GO:0015074">
    <property type="term" value="P:DNA integration"/>
    <property type="evidence" value="ECO:0007669"/>
    <property type="project" value="InterPro"/>
</dbReference>
<dbReference type="InterPro" id="IPR036397">
    <property type="entry name" value="RNaseH_sf"/>
</dbReference>
<dbReference type="GO" id="GO:0042575">
    <property type="term" value="C:DNA polymerase complex"/>
    <property type="evidence" value="ECO:0007669"/>
    <property type="project" value="UniProtKB-ARBA"/>
</dbReference>
<dbReference type="InterPro" id="IPR008737">
    <property type="entry name" value="DUF1758"/>
</dbReference>
<dbReference type="PROSITE" id="PS50994">
    <property type="entry name" value="INTEGRASE"/>
    <property type="match status" value="1"/>
</dbReference>
<dbReference type="PROSITE" id="PS00141">
    <property type="entry name" value="ASP_PROTEASE"/>
    <property type="match status" value="1"/>
</dbReference>
<dbReference type="CDD" id="cd01644">
    <property type="entry name" value="RT_pepA17"/>
    <property type="match status" value="1"/>
</dbReference>
<dbReference type="InterPro" id="IPR040676">
    <property type="entry name" value="DUF5641"/>
</dbReference>
<evidence type="ECO:0000256" key="4">
    <source>
        <dbReference type="ARBA" id="ARBA00022759"/>
    </source>
</evidence>
<evidence type="ECO:0000256" key="5">
    <source>
        <dbReference type="ARBA" id="ARBA00022801"/>
    </source>
</evidence>
<dbReference type="GO" id="GO:0004519">
    <property type="term" value="F:endonuclease activity"/>
    <property type="evidence" value="ECO:0007669"/>
    <property type="project" value="UniProtKB-KW"/>
</dbReference>
<dbReference type="InParanoid" id="A0A6J2XJC3"/>
<keyword evidence="5" id="KW-0378">Hydrolase</keyword>
<reference evidence="9" key="1">
    <citation type="submission" date="2025-08" db="UniProtKB">
        <authorList>
            <consortium name="RefSeq"/>
        </authorList>
    </citation>
    <scope>IDENTIFICATION</scope>
    <source>
        <tissue evidence="9">Gonads</tissue>
    </source>
</reference>
<dbReference type="SUPFAM" id="SSF56672">
    <property type="entry name" value="DNA/RNA polymerases"/>
    <property type="match status" value="1"/>
</dbReference>
<dbReference type="OrthoDB" id="7764418at2759"/>
<dbReference type="InterPro" id="IPR043502">
    <property type="entry name" value="DNA/RNA_pol_sf"/>
</dbReference>
<dbReference type="Pfam" id="PF03564">
    <property type="entry name" value="DUF1759"/>
    <property type="match status" value="1"/>
</dbReference>
<keyword evidence="1" id="KW-0808">Transferase</keyword>
<evidence type="ECO:0000256" key="1">
    <source>
        <dbReference type="ARBA" id="ARBA00022679"/>
    </source>
</evidence>
<keyword evidence="2" id="KW-0548">Nucleotidyltransferase</keyword>
<dbReference type="Pfam" id="PF18701">
    <property type="entry name" value="DUF5641"/>
    <property type="match status" value="1"/>
</dbReference>
<evidence type="ECO:0000256" key="6">
    <source>
        <dbReference type="ARBA" id="ARBA00022918"/>
    </source>
</evidence>
<dbReference type="Proteomes" id="UP000504635">
    <property type="component" value="Unplaced"/>
</dbReference>
<dbReference type="Gene3D" id="3.30.420.10">
    <property type="entry name" value="Ribonuclease H-like superfamily/Ribonuclease H"/>
    <property type="match status" value="1"/>
</dbReference>
<dbReference type="Gene3D" id="2.40.70.10">
    <property type="entry name" value="Acid Proteases"/>
    <property type="match status" value="1"/>
</dbReference>
<keyword evidence="6" id="KW-0695">RNA-directed DNA polymerase</keyword>
<protein>
    <submittedName>
        <fullName evidence="9">Uncharacterized protein LOC115878923</fullName>
    </submittedName>
</protein>
<dbReference type="Pfam" id="PF05585">
    <property type="entry name" value="DUF1758"/>
    <property type="match status" value="1"/>
</dbReference>
<dbReference type="GeneID" id="115878923"/>
<name>A0A6J2XJC3_SITOR</name>
<dbReference type="InterPro" id="IPR008042">
    <property type="entry name" value="Retrotrans_Pao"/>
</dbReference>
<dbReference type="Pfam" id="PF17921">
    <property type="entry name" value="Integrase_H2C2"/>
    <property type="match status" value="1"/>
</dbReference>
<dbReference type="InterPro" id="IPR001584">
    <property type="entry name" value="Integrase_cat-core"/>
</dbReference>
<dbReference type="RefSeq" id="XP_030751392.1">
    <property type="nucleotide sequence ID" value="XM_030895532.1"/>
</dbReference>
<evidence type="ECO:0000313" key="8">
    <source>
        <dbReference type="Proteomes" id="UP000504635"/>
    </source>
</evidence>
<dbReference type="SUPFAM" id="SSF53098">
    <property type="entry name" value="Ribonuclease H-like"/>
    <property type="match status" value="1"/>
</dbReference>
<dbReference type="GO" id="GO:0003676">
    <property type="term" value="F:nucleic acid binding"/>
    <property type="evidence" value="ECO:0007669"/>
    <property type="project" value="InterPro"/>
</dbReference>
<keyword evidence="3" id="KW-0540">Nuclease</keyword>
<dbReference type="KEGG" id="soy:115878923"/>